<dbReference type="GO" id="GO:0006741">
    <property type="term" value="P:NADP+ biosynthetic process"/>
    <property type="evidence" value="ECO:0007669"/>
    <property type="project" value="UniProtKB-UniRule"/>
</dbReference>
<dbReference type="SUPFAM" id="SSF111331">
    <property type="entry name" value="NAD kinase/diacylglycerol kinase-like"/>
    <property type="match status" value="1"/>
</dbReference>
<evidence type="ECO:0000256" key="3">
    <source>
        <dbReference type="ARBA" id="ARBA00022857"/>
    </source>
</evidence>
<dbReference type="PANTHER" id="PTHR20275:SF0">
    <property type="entry name" value="NAD KINASE"/>
    <property type="match status" value="1"/>
</dbReference>
<keyword evidence="6" id="KW-0547">Nucleotide-binding</keyword>
<dbReference type="HAMAP" id="MF_00361">
    <property type="entry name" value="NAD_kinase"/>
    <property type="match status" value="1"/>
</dbReference>
<evidence type="ECO:0000256" key="2">
    <source>
        <dbReference type="ARBA" id="ARBA00022777"/>
    </source>
</evidence>
<keyword evidence="6" id="KW-0963">Cytoplasm</keyword>
<dbReference type="Gene3D" id="3.40.50.10330">
    <property type="entry name" value="Probable inorganic polyphosphate/atp-NAD kinase, domain 1"/>
    <property type="match status" value="1"/>
</dbReference>
<name>A0AA45C8T8_9BACT</name>
<evidence type="ECO:0000313" key="7">
    <source>
        <dbReference type="EMBL" id="PWJ96317.1"/>
    </source>
</evidence>
<evidence type="ECO:0000256" key="5">
    <source>
        <dbReference type="ARBA" id="ARBA00047925"/>
    </source>
</evidence>
<dbReference type="Pfam" id="PF20143">
    <property type="entry name" value="NAD_kinase_C"/>
    <property type="match status" value="1"/>
</dbReference>
<evidence type="ECO:0000256" key="6">
    <source>
        <dbReference type="HAMAP-Rule" id="MF_00361"/>
    </source>
</evidence>
<dbReference type="GO" id="GO:0003951">
    <property type="term" value="F:NAD+ kinase activity"/>
    <property type="evidence" value="ECO:0007669"/>
    <property type="project" value="UniProtKB-UniRule"/>
</dbReference>
<feature type="binding site" evidence="6">
    <location>
        <begin position="177"/>
        <end position="182"/>
    </location>
    <ligand>
        <name>NAD(+)</name>
        <dbReference type="ChEBI" id="CHEBI:57540"/>
    </ligand>
</feature>
<comment type="catalytic activity">
    <reaction evidence="5 6">
        <text>NAD(+) + ATP = ADP + NADP(+) + H(+)</text>
        <dbReference type="Rhea" id="RHEA:18629"/>
        <dbReference type="ChEBI" id="CHEBI:15378"/>
        <dbReference type="ChEBI" id="CHEBI:30616"/>
        <dbReference type="ChEBI" id="CHEBI:57540"/>
        <dbReference type="ChEBI" id="CHEBI:58349"/>
        <dbReference type="ChEBI" id="CHEBI:456216"/>
        <dbReference type="EC" id="2.7.1.23"/>
    </reaction>
</comment>
<keyword evidence="8" id="KW-1185">Reference proteome</keyword>
<gene>
    <name evidence="6" type="primary">nadK</name>
    <name evidence="7" type="ORF">C7380_102235</name>
</gene>
<dbReference type="Proteomes" id="UP000245921">
    <property type="component" value="Unassembled WGS sequence"/>
</dbReference>
<dbReference type="GO" id="GO:0051287">
    <property type="term" value="F:NAD binding"/>
    <property type="evidence" value="ECO:0007669"/>
    <property type="project" value="UniProtKB-ARBA"/>
</dbReference>
<dbReference type="EC" id="2.7.1.23" evidence="6"/>
<feature type="binding site" evidence="6">
    <location>
        <begin position="136"/>
        <end position="137"/>
    </location>
    <ligand>
        <name>NAD(+)</name>
        <dbReference type="ChEBI" id="CHEBI:57540"/>
    </ligand>
</feature>
<evidence type="ECO:0000313" key="8">
    <source>
        <dbReference type="Proteomes" id="UP000245921"/>
    </source>
</evidence>
<keyword evidence="2 6" id="KW-0418">Kinase</keyword>
<dbReference type="EMBL" id="QGGI01000002">
    <property type="protein sequence ID" value="PWJ96317.1"/>
    <property type="molecule type" value="Genomic_DNA"/>
</dbReference>
<comment type="caution">
    <text evidence="7">The sequence shown here is derived from an EMBL/GenBank/DDBJ whole genome shotgun (WGS) entry which is preliminary data.</text>
</comment>
<organism evidence="7 8">
    <name type="scientific">Oceanotoga teriensis</name>
    <dbReference type="NCBI Taxonomy" id="515440"/>
    <lineage>
        <taxon>Bacteria</taxon>
        <taxon>Thermotogati</taxon>
        <taxon>Thermotogota</taxon>
        <taxon>Thermotogae</taxon>
        <taxon>Petrotogales</taxon>
        <taxon>Petrotogaceae</taxon>
        <taxon>Oceanotoga</taxon>
    </lineage>
</organism>
<dbReference type="InterPro" id="IPR017437">
    <property type="entry name" value="ATP-NAD_kinase_PpnK-typ_C"/>
</dbReference>
<evidence type="ECO:0000256" key="4">
    <source>
        <dbReference type="ARBA" id="ARBA00023027"/>
    </source>
</evidence>
<reference evidence="7 8" key="1">
    <citation type="submission" date="2018-05" db="EMBL/GenBank/DDBJ databases">
        <title>Genomic Encyclopedia of Type Strains, Phase IV (KMG-IV): sequencing the most valuable type-strain genomes for metagenomic binning, comparative biology and taxonomic classification.</title>
        <authorList>
            <person name="Goeker M."/>
        </authorList>
    </citation>
    <scope>NUCLEOTIDE SEQUENCE [LARGE SCALE GENOMIC DNA]</scope>
    <source>
        <strain evidence="7 8">DSM 24906</strain>
    </source>
</reference>
<evidence type="ECO:0000256" key="1">
    <source>
        <dbReference type="ARBA" id="ARBA00022679"/>
    </source>
</evidence>
<dbReference type="AlphaFoldDB" id="A0AA45C8T8"/>
<dbReference type="GO" id="GO:0046872">
    <property type="term" value="F:metal ion binding"/>
    <property type="evidence" value="ECO:0007669"/>
    <property type="project" value="UniProtKB-UniRule"/>
</dbReference>
<dbReference type="Pfam" id="PF01513">
    <property type="entry name" value="NAD_kinase"/>
    <property type="match status" value="1"/>
</dbReference>
<keyword evidence="4 6" id="KW-0520">NAD</keyword>
<feature type="binding site" evidence="6">
    <location>
        <position position="237"/>
    </location>
    <ligand>
        <name>NAD(+)</name>
        <dbReference type="ChEBI" id="CHEBI:57540"/>
    </ligand>
</feature>
<comment type="cofactor">
    <cofactor evidence="6">
        <name>a divalent metal cation</name>
        <dbReference type="ChEBI" id="CHEBI:60240"/>
    </cofactor>
</comment>
<proteinExistence type="inferred from homology"/>
<sequence length="282" mass="31179">MEIVWGEILKIILFFNPTKHNKEYIEKNISYIFESNNIEVLDILSASSFVNEKIANSADFYVVLGGDGTVLRISQIATFHNKPIISINLGTLGFLSAYSREEIELAALDIKNKNLKFSSRYLIKCNIDGKNIIALNDFVIQKSQPVGTIDLEVKVANHILYSFLGDGIIISTPTGATGYALSSGGSIIDPDLNMMELVPLSPHALNIRPFIVSPNRSIEININNISAGFSYITGDGNIIKKLEPGTSIKISGSEKRILLAQKNTETFYSTLNKKLAFGRRFE</sequence>
<comment type="subcellular location">
    <subcellularLocation>
        <location evidence="6">Cytoplasm</location>
    </subcellularLocation>
</comment>
<dbReference type="PANTHER" id="PTHR20275">
    <property type="entry name" value="NAD KINASE"/>
    <property type="match status" value="1"/>
</dbReference>
<dbReference type="InterPro" id="IPR017438">
    <property type="entry name" value="ATP-NAD_kinase_N"/>
</dbReference>
<dbReference type="GO" id="GO:0005524">
    <property type="term" value="F:ATP binding"/>
    <property type="evidence" value="ECO:0007669"/>
    <property type="project" value="UniProtKB-KW"/>
</dbReference>
<feature type="active site" description="Proton acceptor" evidence="6">
    <location>
        <position position="67"/>
    </location>
</feature>
<feature type="binding site" evidence="6">
    <location>
        <position position="72"/>
    </location>
    <ligand>
        <name>NAD(+)</name>
        <dbReference type="ChEBI" id="CHEBI:57540"/>
    </ligand>
</feature>
<protein>
    <recommendedName>
        <fullName evidence="6">NAD kinase</fullName>
        <ecNumber evidence="6">2.7.1.23</ecNumber>
    </recommendedName>
    <alternativeName>
        <fullName evidence="6">ATP-dependent NAD kinase</fullName>
    </alternativeName>
</protein>
<dbReference type="GO" id="GO:0019674">
    <property type="term" value="P:NAD+ metabolic process"/>
    <property type="evidence" value="ECO:0007669"/>
    <property type="project" value="InterPro"/>
</dbReference>
<dbReference type="InterPro" id="IPR016064">
    <property type="entry name" value="NAD/diacylglycerol_kinase_sf"/>
</dbReference>
<comment type="similarity">
    <text evidence="6">Belongs to the NAD kinase family.</text>
</comment>
<keyword evidence="3 6" id="KW-0521">NADP</keyword>
<feature type="binding site" evidence="6">
    <location>
        <begin position="67"/>
        <end position="68"/>
    </location>
    <ligand>
        <name>NAD(+)</name>
        <dbReference type="ChEBI" id="CHEBI:57540"/>
    </ligand>
</feature>
<keyword evidence="1 6" id="KW-0808">Transferase</keyword>
<comment type="caution">
    <text evidence="6">Lacks conserved residue(s) required for the propagation of feature annotation.</text>
</comment>
<accession>A0AA45C8T8</accession>
<keyword evidence="6" id="KW-0067">ATP-binding</keyword>
<feature type="binding site" evidence="6">
    <location>
        <position position="166"/>
    </location>
    <ligand>
        <name>NAD(+)</name>
        <dbReference type="ChEBI" id="CHEBI:57540"/>
    </ligand>
</feature>
<comment type="function">
    <text evidence="6">Involved in the regulation of the intracellular balance of NAD and NADP, and is a key enzyme in the biosynthesis of NADP. Catalyzes specifically the phosphorylation on 2'-hydroxyl of the adenosine moiety of NAD to yield NADP.</text>
</comment>
<dbReference type="Gene3D" id="2.60.200.30">
    <property type="entry name" value="Probable inorganic polyphosphate/atp-NAD kinase, domain 2"/>
    <property type="match status" value="1"/>
</dbReference>
<dbReference type="InterPro" id="IPR002504">
    <property type="entry name" value="NADK"/>
</dbReference>
<dbReference type="GO" id="GO:0005737">
    <property type="term" value="C:cytoplasm"/>
    <property type="evidence" value="ECO:0007669"/>
    <property type="project" value="UniProtKB-SubCell"/>
</dbReference>